<feature type="non-terminal residue" evidence="1">
    <location>
        <position position="108"/>
    </location>
</feature>
<evidence type="ECO:0000313" key="2">
    <source>
        <dbReference type="Proteomes" id="UP000654075"/>
    </source>
</evidence>
<organism evidence="1 2">
    <name type="scientific">Polarella glacialis</name>
    <name type="common">Dinoflagellate</name>
    <dbReference type="NCBI Taxonomy" id="89957"/>
    <lineage>
        <taxon>Eukaryota</taxon>
        <taxon>Sar</taxon>
        <taxon>Alveolata</taxon>
        <taxon>Dinophyceae</taxon>
        <taxon>Suessiales</taxon>
        <taxon>Suessiaceae</taxon>
        <taxon>Polarella</taxon>
    </lineage>
</organism>
<dbReference type="Proteomes" id="UP000654075">
    <property type="component" value="Unassembled WGS sequence"/>
</dbReference>
<gene>
    <name evidence="1" type="ORF">PGLA1383_LOCUS40261</name>
</gene>
<protein>
    <submittedName>
        <fullName evidence="1">Uncharacterized protein</fullName>
    </submittedName>
</protein>
<accession>A0A813GFH9</accession>
<keyword evidence="2" id="KW-1185">Reference proteome</keyword>
<dbReference type="AlphaFoldDB" id="A0A813GFH9"/>
<reference evidence="1" key="1">
    <citation type="submission" date="2021-02" db="EMBL/GenBank/DDBJ databases">
        <authorList>
            <person name="Dougan E. K."/>
            <person name="Rhodes N."/>
            <person name="Thang M."/>
            <person name="Chan C."/>
        </authorList>
    </citation>
    <scope>NUCLEOTIDE SEQUENCE</scope>
</reference>
<comment type="caution">
    <text evidence="1">The sequence shown here is derived from an EMBL/GenBank/DDBJ whole genome shotgun (WGS) entry which is preliminary data.</text>
</comment>
<name>A0A813GFH9_POLGL</name>
<sequence length="108" mass="12473">VYPDTRHITEPTVPNCSCSMGDSERFKTTNNVNSLFATPDSSYPQAADTMKKHARQEFRVERIKNRQRDFAERCWAANEAAQQFDEMKVARKALNLLNYERKCHMASA</sequence>
<proteinExistence type="predicted"/>
<dbReference type="EMBL" id="CAJNNV010028084">
    <property type="protein sequence ID" value="CAE8622902.1"/>
    <property type="molecule type" value="Genomic_DNA"/>
</dbReference>
<evidence type="ECO:0000313" key="1">
    <source>
        <dbReference type="EMBL" id="CAE8622902.1"/>
    </source>
</evidence>